<feature type="transmembrane region" description="Helical" evidence="15">
    <location>
        <begin position="16"/>
        <end position="41"/>
    </location>
</feature>
<accession>A0A0A5GCG8</accession>
<comment type="similarity">
    <text evidence="4">Belongs to the transpeptidase family.</text>
</comment>
<dbReference type="GO" id="GO:0008360">
    <property type="term" value="P:regulation of cell shape"/>
    <property type="evidence" value="ECO:0007669"/>
    <property type="project" value="UniProtKB-KW"/>
</dbReference>
<keyword evidence="7 15" id="KW-0812">Transmembrane</keyword>
<organism evidence="18 19">
    <name type="scientific">Pontibacillus litoralis JSM 072002</name>
    <dbReference type="NCBI Taxonomy" id="1385512"/>
    <lineage>
        <taxon>Bacteria</taxon>
        <taxon>Bacillati</taxon>
        <taxon>Bacillota</taxon>
        <taxon>Bacilli</taxon>
        <taxon>Bacillales</taxon>
        <taxon>Bacillaceae</taxon>
        <taxon>Pontibacillus</taxon>
    </lineage>
</organism>
<dbReference type="Gene3D" id="3.90.1310.10">
    <property type="entry name" value="Penicillin-binding protein 2a (Domain 2)"/>
    <property type="match status" value="1"/>
</dbReference>
<dbReference type="Gene3D" id="1.10.10.1230">
    <property type="entry name" value="Penicillin-binding protein, N-terminal non-catalytic domain, head sub-domain"/>
    <property type="match status" value="1"/>
</dbReference>
<dbReference type="SUPFAM" id="SSF56601">
    <property type="entry name" value="beta-lactamase/transpeptidase-like"/>
    <property type="match status" value="1"/>
</dbReference>
<dbReference type="GO" id="GO:0008658">
    <property type="term" value="F:penicillin binding"/>
    <property type="evidence" value="ECO:0007669"/>
    <property type="project" value="InterPro"/>
</dbReference>
<evidence type="ECO:0000313" key="19">
    <source>
        <dbReference type="Proteomes" id="UP000030401"/>
    </source>
</evidence>
<dbReference type="InterPro" id="IPR036138">
    <property type="entry name" value="PBP_dimer_sf"/>
</dbReference>
<evidence type="ECO:0000256" key="12">
    <source>
        <dbReference type="ARBA" id="ARBA00023316"/>
    </source>
</evidence>
<proteinExistence type="inferred from homology"/>
<evidence type="ECO:0000259" key="17">
    <source>
        <dbReference type="Pfam" id="PF03717"/>
    </source>
</evidence>
<keyword evidence="11 15" id="KW-0472">Membrane</keyword>
<evidence type="ECO:0000256" key="13">
    <source>
        <dbReference type="ARBA" id="ARBA00034000"/>
    </source>
</evidence>
<feature type="domain" description="Penicillin-binding protein transpeptidase" evidence="16">
    <location>
        <begin position="348"/>
        <end position="683"/>
    </location>
</feature>
<feature type="domain" description="Penicillin-binding protein dimerisation" evidence="17">
    <location>
        <begin position="59"/>
        <end position="298"/>
    </location>
</feature>
<evidence type="ECO:0000256" key="4">
    <source>
        <dbReference type="ARBA" id="ARBA00007171"/>
    </source>
</evidence>
<comment type="caution">
    <text evidence="18">The sequence shown here is derived from an EMBL/GenBank/DDBJ whole genome shotgun (WGS) entry which is preliminary data.</text>
</comment>
<evidence type="ECO:0000256" key="10">
    <source>
        <dbReference type="ARBA" id="ARBA00022989"/>
    </source>
</evidence>
<evidence type="ECO:0000256" key="11">
    <source>
        <dbReference type="ARBA" id="ARBA00023136"/>
    </source>
</evidence>
<dbReference type="STRING" id="1385512.N784_00660"/>
<dbReference type="Pfam" id="PF03717">
    <property type="entry name" value="PBP_dimer"/>
    <property type="match status" value="1"/>
</dbReference>
<dbReference type="PANTHER" id="PTHR30627">
    <property type="entry name" value="PEPTIDOGLYCAN D,D-TRANSPEPTIDASE"/>
    <property type="match status" value="1"/>
</dbReference>
<dbReference type="RefSeq" id="WP_036830950.1">
    <property type="nucleotide sequence ID" value="NZ_AVPG01000001.1"/>
</dbReference>
<evidence type="ECO:0000313" key="18">
    <source>
        <dbReference type="EMBL" id="KGX88888.1"/>
    </source>
</evidence>
<keyword evidence="10 15" id="KW-1133">Transmembrane helix</keyword>
<evidence type="ECO:0000256" key="6">
    <source>
        <dbReference type="ARBA" id="ARBA00022475"/>
    </source>
</evidence>
<evidence type="ECO:0000256" key="14">
    <source>
        <dbReference type="SAM" id="MobiDB-lite"/>
    </source>
</evidence>
<feature type="region of interest" description="Disordered" evidence="14">
    <location>
        <begin position="128"/>
        <end position="154"/>
    </location>
</feature>
<dbReference type="GO" id="GO:0071555">
    <property type="term" value="P:cell wall organization"/>
    <property type="evidence" value="ECO:0007669"/>
    <property type="project" value="UniProtKB-KW"/>
</dbReference>
<protein>
    <recommendedName>
        <fullName evidence="5">serine-type D-Ala-D-Ala carboxypeptidase</fullName>
        <ecNumber evidence="5">3.4.16.4</ecNumber>
    </recommendedName>
</protein>
<dbReference type="Pfam" id="PF00905">
    <property type="entry name" value="Transpeptidase"/>
    <property type="match status" value="1"/>
</dbReference>
<evidence type="ECO:0000256" key="5">
    <source>
        <dbReference type="ARBA" id="ARBA00012448"/>
    </source>
</evidence>
<dbReference type="AlphaFoldDB" id="A0A0A5GCG8"/>
<dbReference type="GO" id="GO:0071972">
    <property type="term" value="F:peptidoglycan L,D-transpeptidase activity"/>
    <property type="evidence" value="ECO:0007669"/>
    <property type="project" value="TreeGrafter"/>
</dbReference>
<evidence type="ECO:0000256" key="2">
    <source>
        <dbReference type="ARBA" id="ARBA00004236"/>
    </source>
</evidence>
<keyword evidence="9" id="KW-0573">Peptidoglycan synthesis</keyword>
<evidence type="ECO:0000259" key="16">
    <source>
        <dbReference type="Pfam" id="PF00905"/>
    </source>
</evidence>
<gene>
    <name evidence="18" type="ORF">N784_00660</name>
</gene>
<dbReference type="OrthoDB" id="9770103at2"/>
<evidence type="ECO:0000256" key="9">
    <source>
        <dbReference type="ARBA" id="ARBA00022984"/>
    </source>
</evidence>
<dbReference type="InterPro" id="IPR005311">
    <property type="entry name" value="PBP_dimer"/>
</dbReference>
<keyword evidence="8" id="KW-0133">Cell shape</keyword>
<dbReference type="GO" id="GO:0005886">
    <property type="term" value="C:plasma membrane"/>
    <property type="evidence" value="ECO:0007669"/>
    <property type="project" value="UniProtKB-SubCell"/>
</dbReference>
<sequence>MEKKLHKKKSHLPSRLNILFFIVFLLFSTIILQLGVVQILYGEDAQEEIDKTTNQTTNVPVPRGKMYDRNGEVIVDNEQLYSITYTPPQNPSPEDHLELARKLAAMIEMDTEEVSLRDKQDYWILTQDDPYEERLSQDEQQRTEEEKQAGEPSPYDILLERINPEEDLNFSKEELEVISIKRELDEAYSLTPHVIKSEGVTQEEYATVAENLDELPGVNVSTDWKRTYPYGESLRDYLGKVSGDGLPKEEESYYTARNYSRNDRVGVSGLEKEYEAVIKGQKKQIQYTTDRNGELTEEQVVQNGQRGKDLKLSVDMELQQIVDESIQKHLTNAREKYPEENKYMTEAMAVAMDPNTGEILAISGQTWDNNEQAYVDSGIRAVNAPVVPGSVVKGATVLAGYDYGVIKPGQTFRDETIYLAGTPPKSSYRGLGTIDDVEALKKSSNVYMYHIGMRIGGDESYQPYEKLTFYPERFQVLRNYYGQFGLGVKTGIDIPSETEGVGQQSDDFVGGNIMDLAIGQYDTYTTIQLAQYVSTIANDGYRVQPRLVSEVHEPTNERNQLGPVAEDYSTNVLNKITMKQQEIERVQKGFREVFTPGGTGYYGFSDVDYSIAGKTGTAQTKHWIPKKDEEGNVTGYVGKDVENLTLVGYAPYENPEIAFSVVVPSTGVVTGQYPVNKAIGRDLVDGYFKLKEGR</sequence>
<dbReference type="GO" id="GO:0009002">
    <property type="term" value="F:serine-type D-Ala-D-Ala carboxypeptidase activity"/>
    <property type="evidence" value="ECO:0007669"/>
    <property type="project" value="UniProtKB-EC"/>
</dbReference>
<evidence type="ECO:0000256" key="15">
    <source>
        <dbReference type="SAM" id="Phobius"/>
    </source>
</evidence>
<dbReference type="UniPathway" id="UPA00219"/>
<dbReference type="GO" id="GO:0009252">
    <property type="term" value="P:peptidoglycan biosynthetic process"/>
    <property type="evidence" value="ECO:0007669"/>
    <property type="project" value="UniProtKB-UniPathway"/>
</dbReference>
<feature type="compositionally biased region" description="Basic and acidic residues" evidence="14">
    <location>
        <begin position="132"/>
        <end position="149"/>
    </location>
</feature>
<name>A0A0A5GCG8_9BACI</name>
<evidence type="ECO:0000256" key="7">
    <source>
        <dbReference type="ARBA" id="ARBA00022692"/>
    </source>
</evidence>
<dbReference type="eggNOG" id="COG0768">
    <property type="taxonomic scope" value="Bacteria"/>
</dbReference>
<dbReference type="InterPro" id="IPR012338">
    <property type="entry name" value="Beta-lactam/transpept-like"/>
</dbReference>
<dbReference type="PANTHER" id="PTHR30627:SF2">
    <property type="entry name" value="PEPTIDOGLYCAN D,D-TRANSPEPTIDASE MRDA"/>
    <property type="match status" value="1"/>
</dbReference>
<dbReference type="Gene3D" id="3.40.710.10">
    <property type="entry name" value="DD-peptidase/beta-lactamase superfamily"/>
    <property type="match status" value="1"/>
</dbReference>
<reference evidence="18 19" key="1">
    <citation type="submission" date="2013-08" db="EMBL/GenBank/DDBJ databases">
        <authorList>
            <person name="Huang J."/>
            <person name="Wang G."/>
        </authorList>
    </citation>
    <scope>NUCLEOTIDE SEQUENCE [LARGE SCALE GENOMIC DNA]</scope>
    <source>
        <strain evidence="18 19">JSM 072002</strain>
    </source>
</reference>
<dbReference type="SUPFAM" id="SSF56519">
    <property type="entry name" value="Penicillin binding protein dimerisation domain"/>
    <property type="match status" value="1"/>
</dbReference>
<dbReference type="Proteomes" id="UP000030401">
    <property type="component" value="Unassembled WGS sequence"/>
</dbReference>
<dbReference type="EC" id="3.4.16.4" evidence="5"/>
<comment type="catalytic activity">
    <reaction evidence="13">
        <text>Preferential cleavage: (Ac)2-L-Lys-D-Ala-|-D-Ala. Also transpeptidation of peptidyl-alanyl moieties that are N-acyl substituents of D-alanine.</text>
        <dbReference type="EC" id="3.4.16.4"/>
    </reaction>
</comment>
<dbReference type="EMBL" id="AVPG01000001">
    <property type="protein sequence ID" value="KGX88888.1"/>
    <property type="molecule type" value="Genomic_DNA"/>
</dbReference>
<evidence type="ECO:0000256" key="3">
    <source>
        <dbReference type="ARBA" id="ARBA00004752"/>
    </source>
</evidence>
<evidence type="ECO:0000256" key="8">
    <source>
        <dbReference type="ARBA" id="ARBA00022960"/>
    </source>
</evidence>
<keyword evidence="19" id="KW-1185">Reference proteome</keyword>
<keyword evidence="6" id="KW-1003">Cell membrane</keyword>
<comment type="subcellular location">
    <subcellularLocation>
        <location evidence="2">Cell membrane</location>
    </subcellularLocation>
    <subcellularLocation>
        <location evidence="1">Membrane</location>
        <topology evidence="1">Single-pass membrane protein</topology>
    </subcellularLocation>
</comment>
<dbReference type="InterPro" id="IPR001460">
    <property type="entry name" value="PCN-bd_Tpept"/>
</dbReference>
<evidence type="ECO:0000256" key="1">
    <source>
        <dbReference type="ARBA" id="ARBA00004167"/>
    </source>
</evidence>
<dbReference type="InterPro" id="IPR050515">
    <property type="entry name" value="Beta-lactam/transpept"/>
</dbReference>
<keyword evidence="12" id="KW-0961">Cell wall biogenesis/degradation</keyword>
<comment type="pathway">
    <text evidence="3">Cell wall biogenesis; peptidoglycan biosynthesis.</text>
</comment>